<name>A0AAW0RYC8_9HYPO</name>
<keyword evidence="2" id="KW-1185">Reference proteome</keyword>
<accession>A0AAW0RYC8</accession>
<protein>
    <submittedName>
        <fullName evidence="1">Uncharacterized protein</fullName>
    </submittedName>
</protein>
<evidence type="ECO:0000313" key="1">
    <source>
        <dbReference type="EMBL" id="KAK8147172.1"/>
    </source>
</evidence>
<gene>
    <name evidence="1" type="ORF">G3M48_002041</name>
</gene>
<reference evidence="1 2" key="1">
    <citation type="submission" date="2020-02" db="EMBL/GenBank/DDBJ databases">
        <title>Comparative genomics of the hypocrealean fungal genus Beauvera.</title>
        <authorList>
            <person name="Showalter D.N."/>
            <person name="Bushley K.E."/>
            <person name="Rehner S.A."/>
        </authorList>
    </citation>
    <scope>NUCLEOTIDE SEQUENCE [LARGE SCALE GENOMIC DNA]</scope>
    <source>
        <strain evidence="1 2">ARSEF4384</strain>
    </source>
</reference>
<organism evidence="1 2">
    <name type="scientific">Beauveria asiatica</name>
    <dbReference type="NCBI Taxonomy" id="1069075"/>
    <lineage>
        <taxon>Eukaryota</taxon>
        <taxon>Fungi</taxon>
        <taxon>Dikarya</taxon>
        <taxon>Ascomycota</taxon>
        <taxon>Pezizomycotina</taxon>
        <taxon>Sordariomycetes</taxon>
        <taxon>Hypocreomycetidae</taxon>
        <taxon>Hypocreales</taxon>
        <taxon>Cordycipitaceae</taxon>
        <taxon>Beauveria</taxon>
    </lineage>
</organism>
<proteinExistence type="predicted"/>
<sequence length="424" mass="46447">MAPPSDHKGTFGGGTMVAALPGFTYMGQPMLCNCTCGINLFRCGLSELGQDVLLIAHTLLHTHVPRGIWFRALVAFWLTWSGAPASTNRLPLEHVTATVFECFNNSYTIPSEYRDAMCNPDPTAGCRSAALTLASVCEASRLRRAWSALASLPVEGEKLRFVLSDLLTAFVPSLMAGHSRYAGGLANLYTLFTGLNPAATSDLVRLAFSVNEWEDPTTNLPTFARDHSLHKYDSYRAYAGQRSNPDRLRGRKWGSASEYMAARALDGGWHLNCEIPDKCLASGRTHSVSAVNESIYIFEHLTVYRRCEDSDTGAVQQGFKPSRTFDTESESPGGRFCILWAYLASVCYCWDASSIMPTTPPATAEDLDQLKCPKLERSSTSISKGLGIPPNLDFLHTDPMRQASDGVTPVPRRCVGIRLPAVEF</sequence>
<dbReference type="Proteomes" id="UP001397290">
    <property type="component" value="Unassembled WGS sequence"/>
</dbReference>
<evidence type="ECO:0000313" key="2">
    <source>
        <dbReference type="Proteomes" id="UP001397290"/>
    </source>
</evidence>
<dbReference type="EMBL" id="JAAHCF010000165">
    <property type="protein sequence ID" value="KAK8147172.1"/>
    <property type="molecule type" value="Genomic_DNA"/>
</dbReference>
<comment type="caution">
    <text evidence="1">The sequence shown here is derived from an EMBL/GenBank/DDBJ whole genome shotgun (WGS) entry which is preliminary data.</text>
</comment>
<dbReference type="AlphaFoldDB" id="A0AAW0RYC8"/>